<dbReference type="Proteomes" id="UP001172673">
    <property type="component" value="Unassembled WGS sequence"/>
</dbReference>
<organism evidence="2 3">
    <name type="scientific">Cladophialophora chaetospira</name>
    <dbReference type="NCBI Taxonomy" id="386627"/>
    <lineage>
        <taxon>Eukaryota</taxon>
        <taxon>Fungi</taxon>
        <taxon>Dikarya</taxon>
        <taxon>Ascomycota</taxon>
        <taxon>Pezizomycotina</taxon>
        <taxon>Eurotiomycetes</taxon>
        <taxon>Chaetothyriomycetidae</taxon>
        <taxon>Chaetothyriales</taxon>
        <taxon>Herpotrichiellaceae</taxon>
        <taxon>Cladophialophora</taxon>
    </lineage>
</organism>
<dbReference type="AlphaFoldDB" id="A0AA38XEN4"/>
<comment type="caution">
    <text evidence="2">The sequence shown here is derived from an EMBL/GenBank/DDBJ whole genome shotgun (WGS) entry which is preliminary data.</text>
</comment>
<dbReference type="PANTHER" id="PTHR43798:SF33">
    <property type="entry name" value="HYDROLASE, PUTATIVE (AFU_ORTHOLOGUE AFUA_2G14860)-RELATED"/>
    <property type="match status" value="1"/>
</dbReference>
<dbReference type="SUPFAM" id="SSF53474">
    <property type="entry name" value="alpha/beta-Hydrolases"/>
    <property type="match status" value="1"/>
</dbReference>
<dbReference type="Gene3D" id="3.40.50.1820">
    <property type="entry name" value="alpha/beta hydrolase"/>
    <property type="match status" value="1"/>
</dbReference>
<dbReference type="InterPro" id="IPR029058">
    <property type="entry name" value="AB_hydrolase_fold"/>
</dbReference>
<accession>A0AA38XEN4</accession>
<name>A0AA38XEN4_9EURO</name>
<evidence type="ECO:0000313" key="3">
    <source>
        <dbReference type="Proteomes" id="UP001172673"/>
    </source>
</evidence>
<dbReference type="PANTHER" id="PTHR43798">
    <property type="entry name" value="MONOACYLGLYCEROL LIPASE"/>
    <property type="match status" value="1"/>
</dbReference>
<dbReference type="Pfam" id="PF00561">
    <property type="entry name" value="Abhydrolase_1"/>
    <property type="match status" value="1"/>
</dbReference>
<protein>
    <recommendedName>
        <fullName evidence="1">AB hydrolase-1 domain-containing protein</fullName>
    </recommendedName>
</protein>
<dbReference type="InterPro" id="IPR000073">
    <property type="entry name" value="AB_hydrolase_1"/>
</dbReference>
<evidence type="ECO:0000259" key="1">
    <source>
        <dbReference type="Pfam" id="PF00561"/>
    </source>
</evidence>
<gene>
    <name evidence="2" type="ORF">H2200_003685</name>
</gene>
<keyword evidence="3" id="KW-1185">Reference proteome</keyword>
<evidence type="ECO:0000313" key="2">
    <source>
        <dbReference type="EMBL" id="KAJ9612090.1"/>
    </source>
</evidence>
<feature type="domain" description="AB hydrolase-1" evidence="1">
    <location>
        <begin position="32"/>
        <end position="264"/>
    </location>
</feature>
<reference evidence="2" key="1">
    <citation type="submission" date="2022-10" db="EMBL/GenBank/DDBJ databases">
        <title>Culturing micro-colonial fungi from biological soil crusts in the Mojave desert and describing Neophaeococcomyces mojavensis, and introducing the new genera and species Taxawa tesnikishii.</title>
        <authorList>
            <person name="Kurbessoian T."/>
            <person name="Stajich J.E."/>
        </authorList>
    </citation>
    <scope>NUCLEOTIDE SEQUENCE</scope>
    <source>
        <strain evidence="2">TK_41</strain>
    </source>
</reference>
<dbReference type="GO" id="GO:0016020">
    <property type="term" value="C:membrane"/>
    <property type="evidence" value="ECO:0007669"/>
    <property type="project" value="TreeGrafter"/>
</dbReference>
<dbReference type="PRINTS" id="PR00111">
    <property type="entry name" value="ABHYDROLASE"/>
</dbReference>
<dbReference type="InterPro" id="IPR050266">
    <property type="entry name" value="AB_hydrolase_sf"/>
</dbReference>
<dbReference type="EMBL" id="JAPDRK010000005">
    <property type="protein sequence ID" value="KAJ9612090.1"/>
    <property type="molecule type" value="Genomic_DNA"/>
</dbReference>
<proteinExistence type="predicted"/>
<sequence>MSSESPLLTPGDHAITLNSLSIAYTVQGSGPPLLFVTPGWGINRSLYTTTHQPLEQHFTVIYFSPRGCDGSERPSSPSLMLSRHTASDIDEFRKKLGFETFDILGHSDGGTLAIAYAIYYPTRVRRLVPICTNLLGFQRKDTSAAQEFAALFEAADPQDDDAFKEYMLSIFHLYFYKPEPWVSQLKDSWKEKPSIWARRARYASEAEDGWVQGNDLGKIQAQRTLVITGRQDPRCGPEVSEAVVRGVKGSKLVLLDECGHIPWLERREEYFETSVKFLQE</sequence>